<gene>
    <name evidence="1" type="ORF">PGT21_002967</name>
</gene>
<comment type="caution">
    <text evidence="1">The sequence shown here is derived from an EMBL/GenBank/DDBJ whole genome shotgun (WGS) entry which is preliminary data.</text>
</comment>
<dbReference type="Proteomes" id="UP000324748">
    <property type="component" value="Unassembled WGS sequence"/>
</dbReference>
<name>A0A5B0P8K1_PUCGR</name>
<evidence type="ECO:0000313" key="1">
    <source>
        <dbReference type="EMBL" id="KAA1097323.1"/>
    </source>
</evidence>
<organism evidence="1 2">
    <name type="scientific">Puccinia graminis f. sp. tritici</name>
    <dbReference type="NCBI Taxonomy" id="56615"/>
    <lineage>
        <taxon>Eukaryota</taxon>
        <taxon>Fungi</taxon>
        <taxon>Dikarya</taxon>
        <taxon>Basidiomycota</taxon>
        <taxon>Pucciniomycotina</taxon>
        <taxon>Pucciniomycetes</taxon>
        <taxon>Pucciniales</taxon>
        <taxon>Pucciniaceae</taxon>
        <taxon>Puccinia</taxon>
    </lineage>
</organism>
<reference evidence="1 2" key="1">
    <citation type="submission" date="2019-05" db="EMBL/GenBank/DDBJ databases">
        <title>Emergence of the Ug99 lineage of the wheat stem rust pathogen through somatic hybridization.</title>
        <authorList>
            <person name="Li F."/>
            <person name="Upadhyaya N.M."/>
            <person name="Sperschneider J."/>
            <person name="Matny O."/>
            <person name="Nguyen-Phuc H."/>
            <person name="Mago R."/>
            <person name="Raley C."/>
            <person name="Miller M.E."/>
            <person name="Silverstein K.A.T."/>
            <person name="Henningsen E."/>
            <person name="Hirsch C.D."/>
            <person name="Visser B."/>
            <person name="Pretorius Z.A."/>
            <person name="Steffenson B.J."/>
            <person name="Schwessinger B."/>
            <person name="Dodds P.N."/>
            <person name="Figueroa M."/>
        </authorList>
    </citation>
    <scope>NUCLEOTIDE SEQUENCE [LARGE SCALE GENOMIC DNA]</scope>
    <source>
        <strain evidence="1">21-0</strain>
    </source>
</reference>
<dbReference type="AlphaFoldDB" id="A0A5B0P8K1"/>
<sequence length="93" mass="10159">MTSQLMSKLDRRVYRIRGRVYSLAWMGSTAVPLRDFGEAGSAVKSSTASGDLSQPLFKIQALDFAPVTKLQIMRFVVRGPSPIRPSSANKSGI</sequence>
<evidence type="ECO:0000313" key="2">
    <source>
        <dbReference type="Proteomes" id="UP000324748"/>
    </source>
</evidence>
<protein>
    <submittedName>
        <fullName evidence="1">Uncharacterized protein</fullName>
    </submittedName>
</protein>
<accession>A0A5B0P8K1</accession>
<dbReference type="EMBL" id="VSWC01000066">
    <property type="protein sequence ID" value="KAA1097323.1"/>
    <property type="molecule type" value="Genomic_DNA"/>
</dbReference>
<proteinExistence type="predicted"/>
<keyword evidence="2" id="KW-1185">Reference proteome</keyword>